<dbReference type="Proteomes" id="UP000682005">
    <property type="component" value="Chromosome 1"/>
</dbReference>
<name>A0ABX7XZC7_9BACT</name>
<evidence type="ECO:0000313" key="1">
    <source>
        <dbReference type="EMBL" id="QUB87011.1"/>
    </source>
</evidence>
<dbReference type="RefSeq" id="WP_042740806.1">
    <property type="nucleotide sequence ID" value="NZ_BAKO01000003.1"/>
</dbReference>
<proteinExistence type="predicted"/>
<dbReference type="EMBL" id="CP072370">
    <property type="protein sequence ID" value="QUB87011.1"/>
    <property type="molecule type" value="Genomic_DNA"/>
</dbReference>
<gene>
    <name evidence="1" type="ORF">J5A51_05885</name>
</gene>
<sequence length="63" mass="7474">MSFNLFISYFKRIVSDVGWAFMDDTRYTQNSRLVAEAKQSCYEYSRSPTRKHCFLCNGFISQK</sequence>
<organism evidence="1 2">
    <name type="scientific">Prevotella fusca JCM 17724</name>
    <dbReference type="NCBI Taxonomy" id="1236517"/>
    <lineage>
        <taxon>Bacteria</taxon>
        <taxon>Pseudomonadati</taxon>
        <taxon>Bacteroidota</taxon>
        <taxon>Bacteroidia</taxon>
        <taxon>Bacteroidales</taxon>
        <taxon>Prevotellaceae</taxon>
        <taxon>Prevotella</taxon>
    </lineage>
</organism>
<reference evidence="1 2" key="1">
    <citation type="submission" date="2021-03" db="EMBL/GenBank/DDBJ databases">
        <title>Human Oral Microbial Genomes.</title>
        <authorList>
            <person name="Johnston C.D."/>
            <person name="Chen T."/>
            <person name="Dewhirst F.E."/>
        </authorList>
    </citation>
    <scope>NUCLEOTIDE SEQUENCE [LARGE SCALE GENOMIC DNA]</scope>
    <source>
        <strain evidence="1 2">W1435</strain>
    </source>
</reference>
<keyword evidence="2" id="KW-1185">Reference proteome</keyword>
<evidence type="ECO:0000313" key="2">
    <source>
        <dbReference type="Proteomes" id="UP000682005"/>
    </source>
</evidence>
<accession>A0ABX7XZC7</accession>
<protein>
    <submittedName>
        <fullName evidence="1">Uncharacterized protein</fullName>
    </submittedName>
</protein>